<proteinExistence type="predicted"/>
<organism evidence="2 3">
    <name type="scientific">Burkholderia cepacia</name>
    <name type="common">Pseudomonas cepacia</name>
    <dbReference type="NCBI Taxonomy" id="292"/>
    <lineage>
        <taxon>Bacteria</taxon>
        <taxon>Pseudomonadati</taxon>
        <taxon>Pseudomonadota</taxon>
        <taxon>Betaproteobacteria</taxon>
        <taxon>Burkholderiales</taxon>
        <taxon>Burkholderiaceae</taxon>
        <taxon>Burkholderia</taxon>
        <taxon>Burkholderia cepacia complex</taxon>
    </lineage>
</organism>
<dbReference type="EMBL" id="JPGD01000006">
    <property type="protein sequence ID" value="KGB92911.1"/>
    <property type="molecule type" value="Genomic_DNA"/>
</dbReference>
<name>A0AA88Z2J4_BURCE</name>
<gene>
    <name evidence="2" type="ORF">DM43_2026</name>
</gene>
<evidence type="ECO:0000313" key="3">
    <source>
        <dbReference type="Proteomes" id="UP000029575"/>
    </source>
</evidence>
<evidence type="ECO:0000313" key="2">
    <source>
        <dbReference type="EMBL" id="KGB92911.1"/>
    </source>
</evidence>
<comment type="caution">
    <text evidence="2">The sequence shown here is derived from an EMBL/GenBank/DDBJ whole genome shotgun (WGS) entry which is preliminary data.</text>
</comment>
<reference evidence="2 3" key="1">
    <citation type="submission" date="2014-06" db="EMBL/GenBank/DDBJ databases">
        <authorList>
            <person name="Bishop-Lilly K.A."/>
            <person name="Broomall S.M."/>
            <person name="Chain P.S."/>
            <person name="Chertkov O."/>
            <person name="Coyne S.R."/>
            <person name="Daligault H.E."/>
            <person name="Davenport K.W."/>
            <person name="Erkkila T."/>
            <person name="Frey K.G."/>
            <person name="Gibbons H.S."/>
            <person name="Gu W."/>
            <person name="Jaissle J."/>
            <person name="Johnson S.L."/>
            <person name="Koroleva G.I."/>
            <person name="Ladner J.T."/>
            <person name="Lo C.-C."/>
            <person name="Minogue T.D."/>
            <person name="Munk C."/>
            <person name="Palacios G.F."/>
            <person name="Redden C.L."/>
            <person name="Rosenzweig C.N."/>
            <person name="Scholz M.B."/>
            <person name="Teshima H."/>
            <person name="Xu Y."/>
        </authorList>
    </citation>
    <scope>NUCLEOTIDE SEQUENCE [LARGE SCALE GENOMIC DNA]</scope>
    <source>
        <strain evidence="2 3">DWS 37UF10B-2</strain>
    </source>
</reference>
<accession>A0AA88Z2J4</accession>
<evidence type="ECO:0000256" key="1">
    <source>
        <dbReference type="SAM" id="MobiDB-lite"/>
    </source>
</evidence>
<feature type="compositionally biased region" description="Polar residues" evidence="1">
    <location>
        <begin position="145"/>
        <end position="154"/>
    </location>
</feature>
<sequence length="279" mass="31409">MLTIAGEARRQNGAHPKRSRKGSPVRQCGVPDSSRRAAACADSQNFTCARHVRNWLPYRLTFRFVVILRLHSRESDTGSQLHSRSSPRAAHRPVCMYRHGSPEDRFGFDTRKTAGETGRCGPIGGRSAGPGAHCTVSNRVRSRKCSPQAQSVDSTGCRRRPDTRGTGCQPLPKTLTFRRKCGTAAGTEIAPEKPHRNRRGIKNPNRFRYLCMEGIWLCSAGFPRKASPFDQDPSYDNRMSAPEKSHLCQKVAQQKRDFFQSWRAFRRIRPVTAPEKPHL</sequence>
<dbReference type="Proteomes" id="UP000029575">
    <property type="component" value="Unassembled WGS sequence"/>
</dbReference>
<protein>
    <submittedName>
        <fullName evidence="2">Uncharacterized protein</fullName>
    </submittedName>
</protein>
<dbReference type="AlphaFoldDB" id="A0AA88Z2J4"/>
<feature type="region of interest" description="Disordered" evidence="1">
    <location>
        <begin position="1"/>
        <end position="31"/>
    </location>
</feature>
<feature type="region of interest" description="Disordered" evidence="1">
    <location>
        <begin position="145"/>
        <end position="171"/>
    </location>
</feature>